<dbReference type="PANTHER" id="PTHR23357:SF1">
    <property type="entry name" value="RENALASE"/>
    <property type="match status" value="1"/>
</dbReference>
<dbReference type="InParanoid" id="A0A6I8NRY3"/>
<name>A0A6I8NRY3_ORNAN</name>
<evidence type="ECO:0000313" key="2">
    <source>
        <dbReference type="Ensembl" id="ENSOANP00000044004.1"/>
    </source>
</evidence>
<dbReference type="Proteomes" id="UP000002279">
    <property type="component" value="Chromosome 4"/>
</dbReference>
<dbReference type="Pfam" id="PF13450">
    <property type="entry name" value="NAD_binding_8"/>
    <property type="match status" value="1"/>
</dbReference>
<dbReference type="GO" id="GO:0005576">
    <property type="term" value="C:extracellular region"/>
    <property type="evidence" value="ECO:0000318"/>
    <property type="project" value="GO_Central"/>
</dbReference>
<reference evidence="2" key="3">
    <citation type="submission" date="2025-09" db="UniProtKB">
        <authorList>
            <consortium name="Ensembl"/>
        </authorList>
    </citation>
    <scope>IDENTIFICATION</scope>
    <source>
        <strain evidence="2">Glennie</strain>
    </source>
</reference>
<dbReference type="PANTHER" id="PTHR23357">
    <property type="entry name" value="RENALASE"/>
    <property type="match status" value="1"/>
</dbReference>
<organism evidence="2 3">
    <name type="scientific">Ornithorhynchus anatinus</name>
    <name type="common">Duckbill platypus</name>
    <dbReference type="NCBI Taxonomy" id="9258"/>
    <lineage>
        <taxon>Eukaryota</taxon>
        <taxon>Metazoa</taxon>
        <taxon>Chordata</taxon>
        <taxon>Craniata</taxon>
        <taxon>Vertebrata</taxon>
        <taxon>Euteleostomi</taxon>
        <taxon>Mammalia</taxon>
        <taxon>Monotremata</taxon>
        <taxon>Ornithorhynchidae</taxon>
        <taxon>Ornithorhynchus</taxon>
    </lineage>
</organism>
<dbReference type="Ensembl" id="ENSOANT00000071857.1">
    <property type="protein sequence ID" value="ENSOANP00000044004.1"/>
    <property type="gene ID" value="ENSOANG00000041013.1"/>
</dbReference>
<dbReference type="SUPFAM" id="SSF51905">
    <property type="entry name" value="FAD/NAD(P)-binding domain"/>
    <property type="match status" value="1"/>
</dbReference>
<dbReference type="GO" id="GO:0016651">
    <property type="term" value="F:oxidoreductase activity, acting on NAD(P)H"/>
    <property type="evidence" value="ECO:0000318"/>
    <property type="project" value="GO_Central"/>
</dbReference>
<dbReference type="Gene3D" id="3.50.50.60">
    <property type="entry name" value="FAD/NAD(P)-binding domain"/>
    <property type="match status" value="2"/>
</dbReference>
<dbReference type="Bgee" id="ENSOANG00000041013">
    <property type="expression patterns" value="Expressed in adult mammalian kidney and 7 other cell types or tissues"/>
</dbReference>
<reference evidence="2 3" key="1">
    <citation type="journal article" date="2008" name="Nature">
        <title>Genome analysis of the platypus reveals unique signatures of evolution.</title>
        <authorList>
            <person name="Warren W.C."/>
            <person name="Hillier L.W."/>
            <person name="Marshall Graves J.A."/>
            <person name="Birney E."/>
            <person name="Ponting C.P."/>
            <person name="Grutzner F."/>
            <person name="Belov K."/>
            <person name="Miller W."/>
            <person name="Clarke L."/>
            <person name="Chinwalla A.T."/>
            <person name="Yang S.P."/>
            <person name="Heger A."/>
            <person name="Locke D.P."/>
            <person name="Miethke P."/>
            <person name="Waters P.D."/>
            <person name="Veyrunes F."/>
            <person name="Fulton L."/>
            <person name="Fulton B."/>
            <person name="Graves T."/>
            <person name="Wallis J."/>
            <person name="Puente X.S."/>
            <person name="Lopez-Otin C."/>
            <person name="Ordonez G.R."/>
            <person name="Eichler E.E."/>
            <person name="Chen L."/>
            <person name="Cheng Z."/>
            <person name="Deakin J.E."/>
            <person name="Alsop A."/>
            <person name="Thompson K."/>
            <person name="Kirby P."/>
            <person name="Papenfuss A.T."/>
            <person name="Wakefield M.J."/>
            <person name="Olender T."/>
            <person name="Lancet D."/>
            <person name="Huttley G.A."/>
            <person name="Smit A.F."/>
            <person name="Pask A."/>
            <person name="Temple-Smith P."/>
            <person name="Batzer M.A."/>
            <person name="Walker J.A."/>
            <person name="Konkel M.K."/>
            <person name="Harris R.S."/>
            <person name="Whittington C.M."/>
            <person name="Wong E.S."/>
            <person name="Gemmell N.J."/>
            <person name="Buschiazzo E."/>
            <person name="Vargas Jentzsch I.M."/>
            <person name="Merkel A."/>
            <person name="Schmitz J."/>
            <person name="Zemann A."/>
            <person name="Churakov G."/>
            <person name="Kriegs J.O."/>
            <person name="Brosius J."/>
            <person name="Murchison E.P."/>
            <person name="Sachidanandam R."/>
            <person name="Smith C."/>
            <person name="Hannon G.J."/>
            <person name="Tsend-Ayush E."/>
            <person name="McMillan D."/>
            <person name="Attenborough R."/>
            <person name="Rens W."/>
            <person name="Ferguson-Smith M."/>
            <person name="Lefevre C.M."/>
            <person name="Sharp J.A."/>
            <person name="Nicholas K.R."/>
            <person name="Ray D.A."/>
            <person name="Kube M."/>
            <person name="Reinhardt R."/>
            <person name="Pringle T.H."/>
            <person name="Taylor J."/>
            <person name="Jones R.C."/>
            <person name="Nixon B."/>
            <person name="Dacheux J.L."/>
            <person name="Niwa H."/>
            <person name="Sekita Y."/>
            <person name="Huang X."/>
            <person name="Stark A."/>
            <person name="Kheradpour P."/>
            <person name="Kellis M."/>
            <person name="Flicek P."/>
            <person name="Chen Y."/>
            <person name="Webber C."/>
            <person name="Hardison R."/>
            <person name="Nelson J."/>
            <person name="Hallsworth-Pepin K."/>
            <person name="Delehaunty K."/>
            <person name="Markovic C."/>
            <person name="Minx P."/>
            <person name="Feng Y."/>
            <person name="Kremitzki C."/>
            <person name="Mitreva M."/>
            <person name="Glasscock J."/>
            <person name="Wylie T."/>
            <person name="Wohldmann P."/>
            <person name="Thiru P."/>
            <person name="Nhan M.N."/>
            <person name="Pohl C.S."/>
            <person name="Smith S.M."/>
            <person name="Hou S."/>
            <person name="Nefedov M."/>
            <person name="de Jong P.J."/>
            <person name="Renfree M.B."/>
            <person name="Mardis E.R."/>
            <person name="Wilson R.K."/>
        </authorList>
    </citation>
    <scope>NUCLEOTIDE SEQUENCE [LARGE SCALE GENOMIC DNA]</scope>
    <source>
        <strain evidence="2 3">Glennie</strain>
    </source>
</reference>
<evidence type="ECO:0000313" key="3">
    <source>
        <dbReference type="Proteomes" id="UP000002279"/>
    </source>
</evidence>
<dbReference type="AlphaFoldDB" id="A0A6I8NRY3"/>
<dbReference type="GeneTree" id="ENSGT00390000016052"/>
<accession>A0A6I8NRY3</accession>
<dbReference type="OMA" id="DITNCES"/>
<reference evidence="2" key="2">
    <citation type="submission" date="2025-08" db="UniProtKB">
        <authorList>
            <consortium name="Ensembl"/>
        </authorList>
    </citation>
    <scope>IDENTIFICATION</scope>
    <source>
        <strain evidence="2">Glennie</strain>
    </source>
</reference>
<protein>
    <recommendedName>
        <fullName evidence="4">Amine oxidase domain-containing protein</fullName>
    </recommendedName>
</protein>
<evidence type="ECO:0008006" key="4">
    <source>
        <dbReference type="Google" id="ProtNLM"/>
    </source>
</evidence>
<keyword evidence="3" id="KW-1185">Reference proteome</keyword>
<feature type="region of interest" description="Disordered" evidence="1">
    <location>
        <begin position="179"/>
        <end position="214"/>
    </location>
</feature>
<feature type="compositionally biased region" description="Basic and acidic residues" evidence="1">
    <location>
        <begin position="182"/>
        <end position="196"/>
    </location>
</feature>
<proteinExistence type="predicted"/>
<sequence>MARVLVVGAGPMGGLPSALLGRRPPGPSPRRVVVWDQARGPGGRMATSRSPYNSRCTADLGAQYLTFTPQYSERHPSFYDELLANRVLKPLTSSVEGMVVKEGECNFLAPQGVSSIVKYFLRESGVDIFYEHRVTKVFLRSGKWEVHRETGPAEELDIVILTIPVLQILQLQGDIVNTEETESQRSEETEAQRSEETEVTWQPRGGAEIRTHVV</sequence>
<dbReference type="InterPro" id="IPR036188">
    <property type="entry name" value="FAD/NAD-bd_sf"/>
</dbReference>
<dbReference type="InterPro" id="IPR040174">
    <property type="entry name" value="RNLS"/>
</dbReference>
<evidence type="ECO:0000256" key="1">
    <source>
        <dbReference type="SAM" id="MobiDB-lite"/>
    </source>
</evidence>